<dbReference type="OrthoDB" id="3224367at2759"/>
<organism evidence="1 2">
    <name type="scientific">Bondarzewia mesenterica</name>
    <dbReference type="NCBI Taxonomy" id="1095465"/>
    <lineage>
        <taxon>Eukaryota</taxon>
        <taxon>Fungi</taxon>
        <taxon>Dikarya</taxon>
        <taxon>Basidiomycota</taxon>
        <taxon>Agaricomycotina</taxon>
        <taxon>Agaricomycetes</taxon>
        <taxon>Russulales</taxon>
        <taxon>Bondarzewiaceae</taxon>
        <taxon>Bondarzewia</taxon>
    </lineage>
</organism>
<sequence>MTSLFPLPSPNFPDFKTLLIKGPYHPSAVFHLCLTHVVDRPGTKGIVLSPSRQKLLTALQEFNDDWLNECGGYGAVSQVLSKIDIFYPPSPLHLALLLSAFKVSETSDDPSLPSKITLSASPSLLVLHELSAYFLDGNSSTTHTLSSYLSLIAHASALSASLSAHTPESPVALVLMDSRLDELKLPVLKRPVFSADADDGEEHESVNRSHRKESVSALAQRYFEWVGTFEPATPTTVDSPPQSPQPSFTHRFRLCTPYTTDDEIVWQWNEREGELRGFSDRHGTLFTWA</sequence>
<accession>A0A4S4M4T9</accession>
<dbReference type="AlphaFoldDB" id="A0A4S4M4T9"/>
<comment type="caution">
    <text evidence="1">The sequence shown here is derived from an EMBL/GenBank/DDBJ whole genome shotgun (WGS) entry which is preliminary data.</text>
</comment>
<name>A0A4S4M4T9_9AGAM</name>
<evidence type="ECO:0000313" key="2">
    <source>
        <dbReference type="Proteomes" id="UP000310158"/>
    </source>
</evidence>
<keyword evidence="2" id="KW-1185">Reference proteome</keyword>
<protein>
    <submittedName>
        <fullName evidence="1">Uncharacterized protein</fullName>
    </submittedName>
</protein>
<gene>
    <name evidence="1" type="ORF">EW146_g1145</name>
</gene>
<dbReference type="EMBL" id="SGPL01000028">
    <property type="protein sequence ID" value="THH20129.1"/>
    <property type="molecule type" value="Genomic_DNA"/>
</dbReference>
<evidence type="ECO:0000313" key="1">
    <source>
        <dbReference type="EMBL" id="THH20129.1"/>
    </source>
</evidence>
<dbReference type="Proteomes" id="UP000310158">
    <property type="component" value="Unassembled WGS sequence"/>
</dbReference>
<proteinExistence type="predicted"/>
<reference evidence="1 2" key="1">
    <citation type="submission" date="2019-02" db="EMBL/GenBank/DDBJ databases">
        <title>Genome sequencing of the rare red list fungi Bondarzewia mesenterica.</title>
        <authorList>
            <person name="Buettner E."/>
            <person name="Kellner H."/>
        </authorList>
    </citation>
    <scope>NUCLEOTIDE SEQUENCE [LARGE SCALE GENOMIC DNA]</scope>
    <source>
        <strain evidence="1 2">DSM 108281</strain>
    </source>
</reference>